<proteinExistence type="predicted"/>
<dbReference type="GO" id="GO:0015628">
    <property type="term" value="P:protein secretion by the type II secretion system"/>
    <property type="evidence" value="ECO:0007669"/>
    <property type="project" value="InterPro"/>
</dbReference>
<dbReference type="RefSeq" id="WP_124948295.1">
    <property type="nucleotide sequence ID" value="NZ_BHVT01000081.1"/>
</dbReference>
<dbReference type="InterPro" id="IPR045584">
    <property type="entry name" value="Pilin-like"/>
</dbReference>
<dbReference type="GO" id="GO:0015627">
    <property type="term" value="C:type II protein secretion system complex"/>
    <property type="evidence" value="ECO:0007669"/>
    <property type="project" value="InterPro"/>
</dbReference>
<evidence type="ECO:0000256" key="3">
    <source>
        <dbReference type="SAM" id="Phobius"/>
    </source>
</evidence>
<keyword evidence="3" id="KW-0812">Transmembrane</keyword>
<evidence type="ECO:0000313" key="4">
    <source>
        <dbReference type="EMBL" id="TCV89532.1"/>
    </source>
</evidence>
<dbReference type="NCBIfam" id="TIGR02532">
    <property type="entry name" value="IV_pilin_GFxxxE"/>
    <property type="match status" value="1"/>
</dbReference>
<dbReference type="InterPro" id="IPR012902">
    <property type="entry name" value="N_methyl_site"/>
</dbReference>
<comment type="caution">
    <text evidence="4">The sequence shown here is derived from an EMBL/GenBank/DDBJ whole genome shotgun (WGS) entry which is preliminary data.</text>
</comment>
<dbReference type="EMBL" id="SMCO01000002">
    <property type="protein sequence ID" value="TCV89532.1"/>
    <property type="molecule type" value="Genomic_DNA"/>
</dbReference>
<dbReference type="Gene3D" id="3.30.700.10">
    <property type="entry name" value="Glycoprotein, Type 4 Pilin"/>
    <property type="match status" value="1"/>
</dbReference>
<feature type="region of interest" description="Disordered" evidence="2">
    <location>
        <begin position="111"/>
        <end position="134"/>
    </location>
</feature>
<sequence length="159" mass="17988">MQQAYRNGFTLIELMITVAIVALLATVAMPLTSLTLQRTKEQELHYSLQQIREAIDLYRRAVEEKHIKAASDESGYPKSLDILVEGVEDELSPVKSKIYFLRRIPRDPFSPDSKATAEATWGKRSYKSSAEDPQEGEDVFDIYSFAAGKGLNGIPYKEW</sequence>
<accession>A0A4R3YCJ3</accession>
<keyword evidence="1" id="KW-0488">Methylation</keyword>
<keyword evidence="3" id="KW-1133">Transmembrane helix</keyword>
<dbReference type="InterPro" id="IPR000983">
    <property type="entry name" value="Bac_GSPG_pilin"/>
</dbReference>
<evidence type="ECO:0000256" key="2">
    <source>
        <dbReference type="SAM" id="MobiDB-lite"/>
    </source>
</evidence>
<keyword evidence="3" id="KW-0472">Membrane</keyword>
<dbReference type="SUPFAM" id="SSF54523">
    <property type="entry name" value="Pili subunits"/>
    <property type="match status" value="1"/>
</dbReference>
<dbReference type="PRINTS" id="PR00813">
    <property type="entry name" value="BCTERIALGSPG"/>
</dbReference>
<dbReference type="Proteomes" id="UP000295367">
    <property type="component" value="Unassembled WGS sequence"/>
</dbReference>
<gene>
    <name evidence="4" type="ORF">EDC63_10250</name>
</gene>
<organism evidence="4 5">
    <name type="scientific">Sulfurirhabdus autotrophica</name>
    <dbReference type="NCBI Taxonomy" id="1706046"/>
    <lineage>
        <taxon>Bacteria</taxon>
        <taxon>Pseudomonadati</taxon>
        <taxon>Pseudomonadota</taxon>
        <taxon>Betaproteobacteria</taxon>
        <taxon>Nitrosomonadales</taxon>
        <taxon>Sulfuricellaceae</taxon>
        <taxon>Sulfurirhabdus</taxon>
    </lineage>
</organism>
<dbReference type="AlphaFoldDB" id="A0A4R3YCJ3"/>
<dbReference type="OrthoDB" id="9790526at2"/>
<evidence type="ECO:0000256" key="1">
    <source>
        <dbReference type="ARBA" id="ARBA00022481"/>
    </source>
</evidence>
<name>A0A4R3YCJ3_9PROT</name>
<feature type="transmembrane region" description="Helical" evidence="3">
    <location>
        <begin position="12"/>
        <end position="31"/>
    </location>
</feature>
<keyword evidence="5" id="KW-1185">Reference proteome</keyword>
<dbReference type="Pfam" id="PF07963">
    <property type="entry name" value="N_methyl"/>
    <property type="match status" value="1"/>
</dbReference>
<evidence type="ECO:0000313" key="5">
    <source>
        <dbReference type="Proteomes" id="UP000295367"/>
    </source>
</evidence>
<protein>
    <submittedName>
        <fullName evidence="4">General secretion pathway protein G</fullName>
    </submittedName>
</protein>
<reference evidence="4 5" key="1">
    <citation type="submission" date="2019-03" db="EMBL/GenBank/DDBJ databases">
        <title>Genomic Encyclopedia of Type Strains, Phase IV (KMG-IV): sequencing the most valuable type-strain genomes for metagenomic binning, comparative biology and taxonomic classification.</title>
        <authorList>
            <person name="Goeker M."/>
        </authorList>
    </citation>
    <scope>NUCLEOTIDE SEQUENCE [LARGE SCALE GENOMIC DNA]</scope>
    <source>
        <strain evidence="4 5">DSM 100309</strain>
    </source>
</reference>